<dbReference type="AlphaFoldDB" id="X6MQP7"/>
<dbReference type="SMART" id="SM00233">
    <property type="entry name" value="PH"/>
    <property type="match status" value="1"/>
</dbReference>
<evidence type="ECO:0000313" key="3">
    <source>
        <dbReference type="EMBL" id="ETO16328.1"/>
    </source>
</evidence>
<name>X6MQP7_RETFI</name>
<gene>
    <name evidence="3" type="ORF">RFI_21023</name>
</gene>
<evidence type="ECO:0000313" key="4">
    <source>
        <dbReference type="Proteomes" id="UP000023152"/>
    </source>
</evidence>
<dbReference type="InterPro" id="IPR001849">
    <property type="entry name" value="PH_domain"/>
</dbReference>
<feature type="region of interest" description="Disordered" evidence="1">
    <location>
        <begin position="231"/>
        <end position="259"/>
    </location>
</feature>
<proteinExistence type="predicted"/>
<feature type="domain" description="PH" evidence="2">
    <location>
        <begin position="1"/>
        <end position="21"/>
    </location>
</feature>
<dbReference type="SUPFAM" id="SSF50729">
    <property type="entry name" value="PH domain-like"/>
    <property type="match status" value="1"/>
</dbReference>
<dbReference type="PROSITE" id="PS50003">
    <property type="entry name" value="PH_DOMAIN"/>
    <property type="match status" value="2"/>
</dbReference>
<organism evidence="3 4">
    <name type="scientific">Reticulomyxa filosa</name>
    <dbReference type="NCBI Taxonomy" id="46433"/>
    <lineage>
        <taxon>Eukaryota</taxon>
        <taxon>Sar</taxon>
        <taxon>Rhizaria</taxon>
        <taxon>Retaria</taxon>
        <taxon>Foraminifera</taxon>
        <taxon>Monothalamids</taxon>
        <taxon>Reticulomyxidae</taxon>
        <taxon>Reticulomyxa</taxon>
    </lineage>
</organism>
<evidence type="ECO:0000259" key="2">
    <source>
        <dbReference type="PROSITE" id="PS50003"/>
    </source>
</evidence>
<feature type="domain" description="PH" evidence="2">
    <location>
        <begin position="27"/>
        <end position="162"/>
    </location>
</feature>
<evidence type="ECO:0000256" key="1">
    <source>
        <dbReference type="SAM" id="MobiDB-lite"/>
    </source>
</evidence>
<sequence length="326" mass="37899">MAAETEKQRDEWLLRLKEAIDGAKQLVTSHEGYLWKKNSKQSEVWRKRYFAVSKGWLFYFASDFHCQKFKSIVFFSESFFQQAVQMYVKGNISLHETFIQTVDGKDIRNGTATQPKKIPQTRASPMTLSILDTKTLTCKYYFACDNEKEMNAWFQAFYALQNEYFTDTYFFFIFRYNQLCLGFALDKSSGVISQIATKLEHKENFAGVGARSTEKSNMNADEFHGMFDQIGSEEEEEDEEEKEKENEDEDEDESKDQIDFENDYMKGNHKLSVYVKQMQQKGSLFNLLDPHGTGKWRDLEDPALIQAQPDFVKNAGGTSQQLKGFQ</sequence>
<dbReference type="Pfam" id="PF00169">
    <property type="entry name" value="PH"/>
    <property type="match status" value="1"/>
</dbReference>
<dbReference type="InterPro" id="IPR011993">
    <property type="entry name" value="PH-like_dom_sf"/>
</dbReference>
<keyword evidence="4" id="KW-1185">Reference proteome</keyword>
<accession>X6MQP7</accession>
<dbReference type="Gene3D" id="2.30.29.30">
    <property type="entry name" value="Pleckstrin-homology domain (PH domain)/Phosphotyrosine-binding domain (PTB)"/>
    <property type="match status" value="1"/>
</dbReference>
<protein>
    <recommendedName>
        <fullName evidence="2">PH domain-containing protein</fullName>
    </recommendedName>
</protein>
<dbReference type="Proteomes" id="UP000023152">
    <property type="component" value="Unassembled WGS sequence"/>
</dbReference>
<dbReference type="EMBL" id="ASPP01018364">
    <property type="protein sequence ID" value="ETO16328.1"/>
    <property type="molecule type" value="Genomic_DNA"/>
</dbReference>
<feature type="compositionally biased region" description="Acidic residues" evidence="1">
    <location>
        <begin position="231"/>
        <end position="254"/>
    </location>
</feature>
<reference evidence="3 4" key="1">
    <citation type="journal article" date="2013" name="Curr. Biol.">
        <title>The Genome of the Foraminiferan Reticulomyxa filosa.</title>
        <authorList>
            <person name="Glockner G."/>
            <person name="Hulsmann N."/>
            <person name="Schleicher M."/>
            <person name="Noegel A.A."/>
            <person name="Eichinger L."/>
            <person name="Gallinger C."/>
            <person name="Pawlowski J."/>
            <person name="Sierra R."/>
            <person name="Euteneuer U."/>
            <person name="Pillet L."/>
            <person name="Moustafa A."/>
            <person name="Platzer M."/>
            <person name="Groth M."/>
            <person name="Szafranski K."/>
            <person name="Schliwa M."/>
        </authorList>
    </citation>
    <scope>NUCLEOTIDE SEQUENCE [LARGE SCALE GENOMIC DNA]</scope>
</reference>
<comment type="caution">
    <text evidence="3">The sequence shown here is derived from an EMBL/GenBank/DDBJ whole genome shotgun (WGS) entry which is preliminary data.</text>
</comment>